<name>A0ABY4YSS1_9MICO</name>
<sequence>MRKSLERRHGWRRLSESLSAAREAGMTTAEYAVGTIAACAFAAVLLAIVQSGGIESLVTKVVKVALSVSL</sequence>
<dbReference type="InterPro" id="IPR025338">
    <property type="entry name" value="DUF4244"/>
</dbReference>
<feature type="transmembrane region" description="Helical" evidence="1">
    <location>
        <begin position="31"/>
        <end position="49"/>
    </location>
</feature>
<dbReference type="EMBL" id="CP099489">
    <property type="protein sequence ID" value="USQ79624.1"/>
    <property type="molecule type" value="Genomic_DNA"/>
</dbReference>
<evidence type="ECO:0000313" key="3">
    <source>
        <dbReference type="Proteomes" id="UP001056455"/>
    </source>
</evidence>
<reference evidence="2" key="1">
    <citation type="submission" date="2022-06" db="EMBL/GenBank/DDBJ databases">
        <title>Ornithinimicrobium HY1793.</title>
        <authorList>
            <person name="Huang Y."/>
        </authorList>
    </citation>
    <scope>NUCLEOTIDE SEQUENCE</scope>
    <source>
        <strain evidence="2">HY1793</strain>
    </source>
</reference>
<accession>A0ABY4YSS1</accession>
<dbReference type="Pfam" id="PF14029">
    <property type="entry name" value="DUF4244"/>
    <property type="match status" value="1"/>
</dbReference>
<organism evidence="2 3">
    <name type="scientific">Ornithinimicrobium faecis</name>
    <dbReference type="NCBI Taxonomy" id="2934158"/>
    <lineage>
        <taxon>Bacteria</taxon>
        <taxon>Bacillati</taxon>
        <taxon>Actinomycetota</taxon>
        <taxon>Actinomycetes</taxon>
        <taxon>Micrococcales</taxon>
        <taxon>Ornithinimicrobiaceae</taxon>
        <taxon>Ornithinimicrobium</taxon>
    </lineage>
</organism>
<dbReference type="RefSeq" id="WP_252592729.1">
    <property type="nucleotide sequence ID" value="NZ_CP099489.1"/>
</dbReference>
<keyword evidence="1" id="KW-1133">Transmembrane helix</keyword>
<protein>
    <submittedName>
        <fullName evidence="2">DUF4244 domain-containing protein</fullName>
    </submittedName>
</protein>
<dbReference type="Proteomes" id="UP001056455">
    <property type="component" value="Chromosome"/>
</dbReference>
<evidence type="ECO:0000256" key="1">
    <source>
        <dbReference type="SAM" id="Phobius"/>
    </source>
</evidence>
<keyword evidence="3" id="KW-1185">Reference proteome</keyword>
<gene>
    <name evidence="2" type="ORF">NF556_18850</name>
</gene>
<keyword evidence="1" id="KW-0472">Membrane</keyword>
<keyword evidence="1" id="KW-0812">Transmembrane</keyword>
<proteinExistence type="predicted"/>
<evidence type="ECO:0000313" key="2">
    <source>
        <dbReference type="EMBL" id="USQ79624.1"/>
    </source>
</evidence>